<evidence type="ECO:0000313" key="4">
    <source>
        <dbReference type="EMBL" id="KKL81568.1"/>
    </source>
</evidence>
<keyword evidence="3" id="KW-0472">Membrane</keyword>
<feature type="transmembrane region" description="Helical" evidence="3">
    <location>
        <begin position="70"/>
        <end position="90"/>
    </location>
</feature>
<organism evidence="4">
    <name type="scientific">marine sediment metagenome</name>
    <dbReference type="NCBI Taxonomy" id="412755"/>
    <lineage>
        <taxon>unclassified sequences</taxon>
        <taxon>metagenomes</taxon>
        <taxon>ecological metagenomes</taxon>
    </lineage>
</organism>
<feature type="transmembrane region" description="Helical" evidence="3">
    <location>
        <begin position="42"/>
        <end position="64"/>
    </location>
</feature>
<proteinExistence type="predicted"/>
<reference evidence="4" key="1">
    <citation type="journal article" date="2015" name="Nature">
        <title>Complex archaea that bridge the gap between prokaryotes and eukaryotes.</title>
        <authorList>
            <person name="Spang A."/>
            <person name="Saw J.H."/>
            <person name="Jorgensen S.L."/>
            <person name="Zaremba-Niedzwiedzka K."/>
            <person name="Martijn J."/>
            <person name="Lind A.E."/>
            <person name="van Eijk R."/>
            <person name="Schleper C."/>
            <person name="Guy L."/>
            <person name="Ettema T.J."/>
        </authorList>
    </citation>
    <scope>NUCLEOTIDE SEQUENCE</scope>
</reference>
<keyword evidence="3" id="KW-1133">Transmembrane helix</keyword>
<keyword evidence="1" id="KW-0175">Coiled coil</keyword>
<evidence type="ECO:0008006" key="5">
    <source>
        <dbReference type="Google" id="ProtNLM"/>
    </source>
</evidence>
<gene>
    <name evidence="4" type="ORF">LCGC14_1993430</name>
</gene>
<dbReference type="EMBL" id="LAZR01022523">
    <property type="protein sequence ID" value="KKL81568.1"/>
    <property type="molecule type" value="Genomic_DNA"/>
</dbReference>
<feature type="region of interest" description="Disordered" evidence="2">
    <location>
        <begin position="155"/>
        <end position="179"/>
    </location>
</feature>
<comment type="caution">
    <text evidence="4">The sequence shown here is derived from an EMBL/GenBank/DDBJ whole genome shotgun (WGS) entry which is preliminary data.</text>
</comment>
<evidence type="ECO:0000256" key="3">
    <source>
        <dbReference type="SAM" id="Phobius"/>
    </source>
</evidence>
<name>A0A0F9F5K5_9ZZZZ</name>
<accession>A0A0F9F5K5</accession>
<feature type="coiled-coil region" evidence="1">
    <location>
        <begin position="87"/>
        <end position="131"/>
    </location>
</feature>
<sequence length="179" mass="19976">MLALTPFETSNTLLLVGLLFVAGVVEDALDTWVTFTVVKRQVVATCLITFFGIILEFTVFLSFISNLDKWPVIISYAAGATVGTGVIVELQKRVKRKKKATDKVRRQLRAARKKRQEQKEAAKKARLLEAKKLAATKKQATPVEVAKPELKVEKKVRKEIKPDEKQAPLDKSDPVKSST</sequence>
<feature type="compositionally biased region" description="Basic and acidic residues" evidence="2">
    <location>
        <begin position="159"/>
        <end position="179"/>
    </location>
</feature>
<evidence type="ECO:0000256" key="2">
    <source>
        <dbReference type="SAM" id="MobiDB-lite"/>
    </source>
</evidence>
<keyword evidence="3" id="KW-0812">Transmembrane</keyword>
<evidence type="ECO:0000256" key="1">
    <source>
        <dbReference type="SAM" id="Coils"/>
    </source>
</evidence>
<protein>
    <recommendedName>
        <fullName evidence="5">DUF5698 domain-containing protein</fullName>
    </recommendedName>
</protein>
<feature type="transmembrane region" description="Helical" evidence="3">
    <location>
        <begin position="12"/>
        <end position="35"/>
    </location>
</feature>
<dbReference type="AlphaFoldDB" id="A0A0F9F5K5"/>